<feature type="region of interest" description="Disordered" evidence="1">
    <location>
        <begin position="136"/>
        <end position="193"/>
    </location>
</feature>
<evidence type="ECO:0000313" key="4">
    <source>
        <dbReference type="Proteomes" id="UP001157017"/>
    </source>
</evidence>
<feature type="transmembrane region" description="Helical" evidence="2">
    <location>
        <begin position="91"/>
        <end position="107"/>
    </location>
</feature>
<keyword evidence="2" id="KW-0472">Membrane</keyword>
<feature type="transmembrane region" description="Helical" evidence="2">
    <location>
        <begin position="12"/>
        <end position="35"/>
    </location>
</feature>
<accession>A0ABQ6JG75</accession>
<feature type="compositionally biased region" description="Low complexity" evidence="1">
    <location>
        <begin position="238"/>
        <end position="249"/>
    </location>
</feature>
<keyword evidence="2" id="KW-0812">Transmembrane</keyword>
<evidence type="ECO:0000256" key="2">
    <source>
        <dbReference type="SAM" id="Phobius"/>
    </source>
</evidence>
<protein>
    <recommendedName>
        <fullName evidence="5">ComEC/Rec2-related protein domain-containing protein</fullName>
    </recommendedName>
</protein>
<evidence type="ECO:0000313" key="3">
    <source>
        <dbReference type="EMBL" id="GMA85776.1"/>
    </source>
</evidence>
<name>A0ABQ6JG75_9ACTN</name>
<evidence type="ECO:0000256" key="1">
    <source>
        <dbReference type="SAM" id="MobiDB-lite"/>
    </source>
</evidence>
<feature type="compositionally biased region" description="Low complexity" evidence="1">
    <location>
        <begin position="164"/>
        <end position="183"/>
    </location>
</feature>
<gene>
    <name evidence="3" type="ORF">GCM10025868_10260</name>
</gene>
<dbReference type="EMBL" id="BSUZ01000001">
    <property type="protein sequence ID" value="GMA85776.1"/>
    <property type="molecule type" value="Genomic_DNA"/>
</dbReference>
<keyword evidence="4" id="KW-1185">Reference proteome</keyword>
<feature type="transmembrane region" description="Helical" evidence="2">
    <location>
        <begin position="41"/>
        <end position="58"/>
    </location>
</feature>
<feature type="region of interest" description="Disordered" evidence="1">
    <location>
        <begin position="227"/>
        <end position="275"/>
    </location>
</feature>
<feature type="transmembrane region" description="Helical" evidence="2">
    <location>
        <begin position="63"/>
        <end position="79"/>
    </location>
</feature>
<reference evidence="4" key="1">
    <citation type="journal article" date="2019" name="Int. J. Syst. Evol. Microbiol.">
        <title>The Global Catalogue of Microorganisms (GCM) 10K type strain sequencing project: providing services to taxonomists for standard genome sequencing and annotation.</title>
        <authorList>
            <consortium name="The Broad Institute Genomics Platform"/>
            <consortium name="The Broad Institute Genome Sequencing Center for Infectious Disease"/>
            <person name="Wu L."/>
            <person name="Ma J."/>
        </authorList>
    </citation>
    <scope>NUCLEOTIDE SEQUENCE [LARGE SCALE GENOMIC DNA]</scope>
    <source>
        <strain evidence="4">NBRC 108730</strain>
    </source>
</reference>
<comment type="caution">
    <text evidence="3">The sequence shown here is derived from an EMBL/GenBank/DDBJ whole genome shotgun (WGS) entry which is preliminary data.</text>
</comment>
<organism evidence="3 4">
    <name type="scientific">Angustibacter aerolatus</name>
    <dbReference type="NCBI Taxonomy" id="1162965"/>
    <lineage>
        <taxon>Bacteria</taxon>
        <taxon>Bacillati</taxon>
        <taxon>Actinomycetota</taxon>
        <taxon>Actinomycetes</taxon>
        <taxon>Kineosporiales</taxon>
        <taxon>Kineosporiaceae</taxon>
    </lineage>
</organism>
<proteinExistence type="predicted"/>
<sequence>MWLRVRSTVRYRLLPSTAFHLLSLTALAVVITFASIYRQDLVPLSAFTLVLVAGGFLLRPRELLLVCVLVAVGVWYAVITRPDTGTPFNKGLVVVLVANAVVMVFVARSRARLGLQGTLGESMLVDLRDRLRAQGERRRCPTTGTPRRCCGRRTARRSPATSWSPAARPTARTSRSRWSTCRARGGGRHPGAAAVGRVRRAARLGAGPRLPAVGQQVAAAPALARGLRDGRARRPRAWPRASSGWPAPGTRRRRTTRPGRAGGCCSTSRADRCSA</sequence>
<keyword evidence="2" id="KW-1133">Transmembrane helix</keyword>
<dbReference type="Proteomes" id="UP001157017">
    <property type="component" value="Unassembled WGS sequence"/>
</dbReference>
<evidence type="ECO:0008006" key="5">
    <source>
        <dbReference type="Google" id="ProtNLM"/>
    </source>
</evidence>